<name>X0QEH3_RHOWR</name>
<feature type="region of interest" description="Disordered" evidence="1">
    <location>
        <begin position="156"/>
        <end position="198"/>
    </location>
</feature>
<feature type="compositionally biased region" description="Gly residues" evidence="1">
    <location>
        <begin position="262"/>
        <end position="273"/>
    </location>
</feature>
<comment type="caution">
    <text evidence="2">The sequence shown here is derived from an EMBL/GenBank/DDBJ whole genome shotgun (WGS) entry which is preliminary data.</text>
</comment>
<evidence type="ECO:0000313" key="2">
    <source>
        <dbReference type="EMBL" id="GAF49306.1"/>
    </source>
</evidence>
<reference evidence="2 3" key="1">
    <citation type="submission" date="2014-02" db="EMBL/GenBank/DDBJ databases">
        <title>Whole genome shotgun sequence of Rhodococcus wratislaviensis NBRC 100605.</title>
        <authorList>
            <person name="Hosoyama A."/>
            <person name="Tsuchikane K."/>
            <person name="Yoshida I."/>
            <person name="Ohji S."/>
            <person name="Ichikawa N."/>
            <person name="Yamazoe A."/>
            <person name="Fujita N."/>
        </authorList>
    </citation>
    <scope>NUCLEOTIDE SEQUENCE [LARGE SCALE GENOMIC DNA]</scope>
    <source>
        <strain evidence="2 3">NBRC 100605</strain>
    </source>
</reference>
<organism evidence="2 3">
    <name type="scientific">Rhodococcus wratislaviensis NBRC 100605</name>
    <dbReference type="NCBI Taxonomy" id="1219028"/>
    <lineage>
        <taxon>Bacteria</taxon>
        <taxon>Bacillati</taxon>
        <taxon>Actinomycetota</taxon>
        <taxon>Actinomycetes</taxon>
        <taxon>Mycobacteriales</taxon>
        <taxon>Nocardiaceae</taxon>
        <taxon>Rhodococcus</taxon>
    </lineage>
</organism>
<gene>
    <name evidence="2" type="ORF">RW1_075_00110</name>
</gene>
<feature type="region of interest" description="Disordered" evidence="1">
    <location>
        <begin position="257"/>
        <end position="307"/>
    </location>
</feature>
<protein>
    <submittedName>
        <fullName evidence="2">Uncharacterized protein</fullName>
    </submittedName>
</protein>
<accession>X0QEH3</accession>
<feature type="compositionally biased region" description="Basic and acidic residues" evidence="1">
    <location>
        <begin position="168"/>
        <end position="183"/>
    </location>
</feature>
<sequence length="342" mass="34031">MHLRHQRAHVGVLGAVADLEGVGALFDLGDQFVGDVADRDQRGDGHAAFAGGAEAGVDHGVGGEVEVGVREDDGVVLGPAECLDAFAVGGAGGVHVLGDGGGADEADGLDGGVGEQFVDGGLVALQDVEHPGRESCFGPEFGHPDRGGRVLLAGLEDDGVAGGDGDGEEPHRDHGGEVERGDDPDGADGLPDGGDVDVGGGVFGHAALEQVGHAAGEFDDFLAAGDLTECVGDDLAVLGGDDLRQLALAGVEQFPELEHDGGTLGEGGVAPGGERGRGGVDDGAGVLDAGQGDLTRHGTSRRVGDRGRVAARTGESLAVGPVCDLASDVGAHVLSFHRVRAM</sequence>
<keyword evidence="3" id="KW-1185">Reference proteome</keyword>
<evidence type="ECO:0000313" key="3">
    <source>
        <dbReference type="Proteomes" id="UP000019491"/>
    </source>
</evidence>
<dbReference type="EMBL" id="BAWF01000075">
    <property type="protein sequence ID" value="GAF49306.1"/>
    <property type="molecule type" value="Genomic_DNA"/>
</dbReference>
<dbReference type="AlphaFoldDB" id="X0QEH3"/>
<feature type="compositionally biased region" description="Low complexity" evidence="1">
    <location>
        <begin position="283"/>
        <end position="293"/>
    </location>
</feature>
<proteinExistence type="predicted"/>
<dbReference type="Proteomes" id="UP000019491">
    <property type="component" value="Unassembled WGS sequence"/>
</dbReference>
<evidence type="ECO:0000256" key="1">
    <source>
        <dbReference type="SAM" id="MobiDB-lite"/>
    </source>
</evidence>